<feature type="region of interest" description="Disordered" evidence="1">
    <location>
        <begin position="274"/>
        <end position="300"/>
    </location>
</feature>
<dbReference type="RefSeq" id="WP_161590973.1">
    <property type="nucleotide sequence ID" value="NZ_RPBY01000004.1"/>
</dbReference>
<evidence type="ECO:0000313" key="3">
    <source>
        <dbReference type="Proteomes" id="UP000778262"/>
    </source>
</evidence>
<proteinExistence type="predicted"/>
<dbReference type="Pfam" id="PF13730">
    <property type="entry name" value="HTH_36"/>
    <property type="match status" value="1"/>
</dbReference>
<dbReference type="AlphaFoldDB" id="A0A9Q4T3I3"/>
<dbReference type="Proteomes" id="UP000778262">
    <property type="component" value="Unassembled WGS sequence"/>
</dbReference>
<dbReference type="EMBL" id="RPBY01000004">
    <property type="protein sequence ID" value="NCH88187.1"/>
    <property type="molecule type" value="Genomic_DNA"/>
</dbReference>
<comment type="caution">
    <text evidence="2">The sequence shown here is derived from an EMBL/GenBank/DDBJ whole genome shotgun (WGS) entry which is preliminary data.</text>
</comment>
<name>A0A9Q4T3I3_9ENTR</name>
<dbReference type="SUPFAM" id="SSF46785">
    <property type="entry name" value="Winged helix' DNA-binding domain"/>
    <property type="match status" value="1"/>
</dbReference>
<gene>
    <name evidence="2" type="ORF">EHJ13_12175</name>
</gene>
<dbReference type="InterPro" id="IPR036390">
    <property type="entry name" value="WH_DNA-bd_sf"/>
</dbReference>
<dbReference type="Gene3D" id="1.10.10.10">
    <property type="entry name" value="Winged helix-like DNA-binding domain superfamily/Winged helix DNA-binding domain"/>
    <property type="match status" value="1"/>
</dbReference>
<reference evidence="2" key="1">
    <citation type="submission" date="2018-11" db="EMBL/GenBank/DDBJ databases">
        <title>Genomics analysis of Putative Virulence Factors on Adhesion and Cytotoxicity for Cronobacter spp.</title>
        <authorList>
            <person name="Cui J."/>
        </authorList>
    </citation>
    <scope>NUCLEOTIDE SEQUENCE</scope>
    <source>
        <strain evidence="2">SD69</strain>
    </source>
</reference>
<organism evidence="2 3">
    <name type="scientific">Cronobacter dublinensis</name>
    <dbReference type="NCBI Taxonomy" id="413497"/>
    <lineage>
        <taxon>Bacteria</taxon>
        <taxon>Pseudomonadati</taxon>
        <taxon>Pseudomonadota</taxon>
        <taxon>Gammaproteobacteria</taxon>
        <taxon>Enterobacterales</taxon>
        <taxon>Enterobacteriaceae</taxon>
        <taxon>Cronobacter</taxon>
    </lineage>
</organism>
<accession>A0A9Q4T3I3</accession>
<sequence length="300" mass="32819">MSMSLMAKAMGISVGNPLRKLVLIKLADNANDQGECWPSYQHVADQCEIGRSTVKGHIRALEKMGLLRREYRKNGDLNQSNLFYLTLDNPVKKASGKGWAGTAPGQELPEGVGQELTGVGQELPEGRAGAARGGRAGAAPITSHSLEPVNEPITSENATASSGAMKKQDDLIVSVRPDAAIQSPKGDKWGTADDLRAAQWIFGKVQDVAPAAKKPNWAAWANDIRLMRGALKVTHREICQVFTWANADHFWQTNILCPAKLREKWPTLTAQMLQPSRHRDAVPQPQAPHWNSPEAWEDVL</sequence>
<evidence type="ECO:0000313" key="2">
    <source>
        <dbReference type="EMBL" id="NCH88187.1"/>
    </source>
</evidence>
<evidence type="ECO:0000256" key="1">
    <source>
        <dbReference type="SAM" id="MobiDB-lite"/>
    </source>
</evidence>
<protein>
    <submittedName>
        <fullName evidence="2">Helix-turn-helix domain-containing protein</fullName>
    </submittedName>
</protein>
<dbReference type="InterPro" id="IPR036388">
    <property type="entry name" value="WH-like_DNA-bd_sf"/>
</dbReference>